<evidence type="ECO:0000313" key="2">
    <source>
        <dbReference type="Proteomes" id="UP000051155"/>
    </source>
</evidence>
<dbReference type="Proteomes" id="UP000051155">
    <property type="component" value="Unassembled WGS sequence"/>
</dbReference>
<reference evidence="1 2" key="1">
    <citation type="journal article" date="2015" name="Genome Announc.">
        <title>Expanding the biotechnology potential of lactobacilli through comparative genomics of 213 strains and associated genera.</title>
        <authorList>
            <person name="Sun Z."/>
            <person name="Harris H.M."/>
            <person name="McCann A."/>
            <person name="Guo C."/>
            <person name="Argimon S."/>
            <person name="Zhang W."/>
            <person name="Yang X."/>
            <person name="Jeffery I.B."/>
            <person name="Cooney J.C."/>
            <person name="Kagawa T.F."/>
            <person name="Liu W."/>
            <person name="Song Y."/>
            <person name="Salvetti E."/>
            <person name="Wrobel A."/>
            <person name="Rasinkangas P."/>
            <person name="Parkhill J."/>
            <person name="Rea M.C."/>
            <person name="O'Sullivan O."/>
            <person name="Ritari J."/>
            <person name="Douillard F.P."/>
            <person name="Paul Ross R."/>
            <person name="Yang R."/>
            <person name="Briner A.E."/>
            <person name="Felis G.E."/>
            <person name="de Vos W.M."/>
            <person name="Barrangou R."/>
            <person name="Klaenhammer T.R."/>
            <person name="Caufield P.W."/>
            <person name="Cui Y."/>
            <person name="Zhang H."/>
            <person name="O'Toole P.W."/>
        </authorList>
    </citation>
    <scope>NUCLEOTIDE SEQUENCE [LARGE SCALE GENOMIC DNA]</scope>
    <source>
        <strain evidence="1 2">DSM 19971</strain>
    </source>
</reference>
<proteinExistence type="predicted"/>
<accession>A0A0R1Q060</accession>
<protein>
    <submittedName>
        <fullName evidence="1">Uncharacterized protein</fullName>
    </submittedName>
</protein>
<dbReference type="AlphaFoldDB" id="A0A0R1Q060"/>
<keyword evidence="2" id="KW-1185">Reference proteome</keyword>
<evidence type="ECO:0000313" key="1">
    <source>
        <dbReference type="EMBL" id="KRL38112.1"/>
    </source>
</evidence>
<dbReference type="STRING" id="1423812.FD20_GL002060"/>
<gene>
    <name evidence="1" type="ORF">FD20_GL002060</name>
</gene>
<dbReference type="EMBL" id="AZEG01000006">
    <property type="protein sequence ID" value="KRL38112.1"/>
    <property type="molecule type" value="Genomic_DNA"/>
</dbReference>
<sequence>MIIATPDLDKWAVGGDLLLTSLFGLQESQSLSSFIQQLDKIKLAGIVLKNNDYLQKVHRPS</sequence>
<name>A0A0R1Q060_9LACO</name>
<organism evidence="1 2">
    <name type="scientific">Liquorilactobacillus uvarum DSM 19971</name>
    <dbReference type="NCBI Taxonomy" id="1423812"/>
    <lineage>
        <taxon>Bacteria</taxon>
        <taxon>Bacillati</taxon>
        <taxon>Bacillota</taxon>
        <taxon>Bacilli</taxon>
        <taxon>Lactobacillales</taxon>
        <taxon>Lactobacillaceae</taxon>
        <taxon>Liquorilactobacillus</taxon>
    </lineage>
</organism>
<dbReference type="PATRIC" id="fig|1423812.3.peg.2189"/>
<comment type="caution">
    <text evidence="1">The sequence shown here is derived from an EMBL/GenBank/DDBJ whole genome shotgun (WGS) entry which is preliminary data.</text>
</comment>